<gene>
    <name evidence="2" type="ORF">HPB52_019967</name>
</gene>
<evidence type="ECO:0000313" key="2">
    <source>
        <dbReference type="EMBL" id="KAH7963197.1"/>
    </source>
</evidence>
<feature type="compositionally biased region" description="Pro residues" evidence="1">
    <location>
        <begin position="213"/>
        <end position="231"/>
    </location>
</feature>
<dbReference type="Proteomes" id="UP000821837">
    <property type="component" value="Chromosome 3"/>
</dbReference>
<sequence>MSQVEVVEGEDLSPEEMLKWRQTHIYDAAYQDSLRKDAIAATAKAAVWQQMISKKNKVRPPKLPEGSYKAIFRIRGGFNASRFSHFQLSKLLFTAAGLPATMELRQDVVTINPTTNTVTLSTESYDRLTKYLAIKSLMVNGQEHEVASYSVPNSETCKGIIYIDRCALRYKPKTPPPKVDKTPPSPKTKPPLPTKKQGPPSKKKQEDDWPSLPAAPPSNKPSPPQEQKPKN</sequence>
<protein>
    <submittedName>
        <fullName evidence="2">Uncharacterized protein</fullName>
    </submittedName>
</protein>
<dbReference type="EMBL" id="JABSTV010001249">
    <property type="protein sequence ID" value="KAH7963197.1"/>
    <property type="molecule type" value="Genomic_DNA"/>
</dbReference>
<organism evidence="2 3">
    <name type="scientific">Rhipicephalus sanguineus</name>
    <name type="common">Brown dog tick</name>
    <name type="synonym">Ixodes sanguineus</name>
    <dbReference type="NCBI Taxonomy" id="34632"/>
    <lineage>
        <taxon>Eukaryota</taxon>
        <taxon>Metazoa</taxon>
        <taxon>Ecdysozoa</taxon>
        <taxon>Arthropoda</taxon>
        <taxon>Chelicerata</taxon>
        <taxon>Arachnida</taxon>
        <taxon>Acari</taxon>
        <taxon>Parasitiformes</taxon>
        <taxon>Ixodida</taxon>
        <taxon>Ixodoidea</taxon>
        <taxon>Ixodidae</taxon>
        <taxon>Rhipicephalinae</taxon>
        <taxon>Rhipicephalus</taxon>
        <taxon>Rhipicephalus</taxon>
    </lineage>
</organism>
<reference evidence="2" key="2">
    <citation type="submission" date="2021-09" db="EMBL/GenBank/DDBJ databases">
        <authorList>
            <person name="Jia N."/>
            <person name="Wang J."/>
            <person name="Shi W."/>
            <person name="Du L."/>
            <person name="Sun Y."/>
            <person name="Zhan W."/>
            <person name="Jiang J."/>
            <person name="Wang Q."/>
            <person name="Zhang B."/>
            <person name="Ji P."/>
            <person name="Sakyi L.B."/>
            <person name="Cui X."/>
            <person name="Yuan T."/>
            <person name="Jiang B."/>
            <person name="Yang W."/>
            <person name="Lam T.T.-Y."/>
            <person name="Chang Q."/>
            <person name="Ding S."/>
            <person name="Wang X."/>
            <person name="Zhu J."/>
            <person name="Ruan X."/>
            <person name="Zhao L."/>
            <person name="Wei J."/>
            <person name="Que T."/>
            <person name="Du C."/>
            <person name="Cheng J."/>
            <person name="Dai P."/>
            <person name="Han X."/>
            <person name="Huang E."/>
            <person name="Gao Y."/>
            <person name="Liu J."/>
            <person name="Shao H."/>
            <person name="Ye R."/>
            <person name="Li L."/>
            <person name="Wei W."/>
            <person name="Wang X."/>
            <person name="Wang C."/>
            <person name="Huo Q."/>
            <person name="Li W."/>
            <person name="Guo W."/>
            <person name="Chen H."/>
            <person name="Chen S."/>
            <person name="Zhou L."/>
            <person name="Zhou L."/>
            <person name="Ni X."/>
            <person name="Tian J."/>
            <person name="Zhou Y."/>
            <person name="Sheng Y."/>
            <person name="Liu T."/>
            <person name="Pan Y."/>
            <person name="Xia L."/>
            <person name="Li J."/>
            <person name="Zhao F."/>
            <person name="Cao W."/>
        </authorList>
    </citation>
    <scope>NUCLEOTIDE SEQUENCE</scope>
    <source>
        <strain evidence="2">Rsan-2018</strain>
        <tissue evidence="2">Larvae</tissue>
    </source>
</reference>
<evidence type="ECO:0000256" key="1">
    <source>
        <dbReference type="SAM" id="MobiDB-lite"/>
    </source>
</evidence>
<feature type="compositionally biased region" description="Pro residues" evidence="1">
    <location>
        <begin position="173"/>
        <end position="193"/>
    </location>
</feature>
<evidence type="ECO:0000313" key="3">
    <source>
        <dbReference type="Proteomes" id="UP000821837"/>
    </source>
</evidence>
<reference evidence="2" key="1">
    <citation type="journal article" date="2020" name="Cell">
        <title>Large-Scale Comparative Analyses of Tick Genomes Elucidate Their Genetic Diversity and Vector Capacities.</title>
        <authorList>
            <consortium name="Tick Genome and Microbiome Consortium (TIGMIC)"/>
            <person name="Jia N."/>
            <person name="Wang J."/>
            <person name="Shi W."/>
            <person name="Du L."/>
            <person name="Sun Y."/>
            <person name="Zhan W."/>
            <person name="Jiang J.F."/>
            <person name="Wang Q."/>
            <person name="Zhang B."/>
            <person name="Ji P."/>
            <person name="Bell-Sakyi L."/>
            <person name="Cui X.M."/>
            <person name="Yuan T.T."/>
            <person name="Jiang B.G."/>
            <person name="Yang W.F."/>
            <person name="Lam T.T."/>
            <person name="Chang Q.C."/>
            <person name="Ding S.J."/>
            <person name="Wang X.J."/>
            <person name="Zhu J.G."/>
            <person name="Ruan X.D."/>
            <person name="Zhao L."/>
            <person name="Wei J.T."/>
            <person name="Ye R.Z."/>
            <person name="Que T.C."/>
            <person name="Du C.H."/>
            <person name="Zhou Y.H."/>
            <person name="Cheng J.X."/>
            <person name="Dai P.F."/>
            <person name="Guo W.B."/>
            <person name="Han X.H."/>
            <person name="Huang E.J."/>
            <person name="Li L.F."/>
            <person name="Wei W."/>
            <person name="Gao Y.C."/>
            <person name="Liu J.Z."/>
            <person name="Shao H.Z."/>
            <person name="Wang X."/>
            <person name="Wang C.C."/>
            <person name="Yang T.C."/>
            <person name="Huo Q.B."/>
            <person name="Li W."/>
            <person name="Chen H.Y."/>
            <person name="Chen S.E."/>
            <person name="Zhou L.G."/>
            <person name="Ni X.B."/>
            <person name="Tian J.H."/>
            <person name="Sheng Y."/>
            <person name="Liu T."/>
            <person name="Pan Y.S."/>
            <person name="Xia L.Y."/>
            <person name="Li J."/>
            <person name="Zhao F."/>
            <person name="Cao W.C."/>
        </authorList>
    </citation>
    <scope>NUCLEOTIDE SEQUENCE</scope>
    <source>
        <strain evidence="2">Rsan-2018</strain>
    </source>
</reference>
<proteinExistence type="predicted"/>
<dbReference type="AlphaFoldDB" id="A0A9D4Q2G8"/>
<keyword evidence="3" id="KW-1185">Reference proteome</keyword>
<comment type="caution">
    <text evidence="2">The sequence shown here is derived from an EMBL/GenBank/DDBJ whole genome shotgun (WGS) entry which is preliminary data.</text>
</comment>
<name>A0A9D4Q2G8_RHISA</name>
<accession>A0A9D4Q2G8</accession>
<dbReference type="VEuPathDB" id="VectorBase:RSAN_035743"/>
<feature type="region of interest" description="Disordered" evidence="1">
    <location>
        <begin position="172"/>
        <end position="231"/>
    </location>
</feature>